<dbReference type="Proteomes" id="UP000087766">
    <property type="component" value="Chromosome 8"/>
</dbReference>
<feature type="domain" description="Retrotransposon gag" evidence="1">
    <location>
        <begin position="26"/>
        <end position="86"/>
    </location>
</feature>
<proteinExistence type="predicted"/>
<protein>
    <submittedName>
        <fullName evidence="3">Uncharacterized protein LOC106770225</fullName>
    </submittedName>
</protein>
<dbReference type="RefSeq" id="XP_014511533.1">
    <property type="nucleotide sequence ID" value="XM_014656047.1"/>
</dbReference>
<organism evidence="2 3">
    <name type="scientific">Vigna radiata var. radiata</name>
    <name type="common">Mung bean</name>
    <name type="synonym">Phaseolus aureus</name>
    <dbReference type="NCBI Taxonomy" id="3916"/>
    <lineage>
        <taxon>Eukaryota</taxon>
        <taxon>Viridiplantae</taxon>
        <taxon>Streptophyta</taxon>
        <taxon>Embryophyta</taxon>
        <taxon>Tracheophyta</taxon>
        <taxon>Spermatophyta</taxon>
        <taxon>Magnoliopsida</taxon>
        <taxon>eudicotyledons</taxon>
        <taxon>Gunneridae</taxon>
        <taxon>Pentapetalae</taxon>
        <taxon>rosids</taxon>
        <taxon>fabids</taxon>
        <taxon>Fabales</taxon>
        <taxon>Fabaceae</taxon>
        <taxon>Papilionoideae</taxon>
        <taxon>50 kb inversion clade</taxon>
        <taxon>NPAAA clade</taxon>
        <taxon>indigoferoid/millettioid clade</taxon>
        <taxon>Phaseoleae</taxon>
        <taxon>Vigna</taxon>
    </lineage>
</organism>
<dbReference type="AlphaFoldDB" id="A0A1S3UZL3"/>
<evidence type="ECO:0000259" key="1">
    <source>
        <dbReference type="Pfam" id="PF03732"/>
    </source>
</evidence>
<keyword evidence="2" id="KW-1185">Reference proteome</keyword>
<dbReference type="KEGG" id="vra:106770225"/>
<accession>A0A1S3UZL3</accession>
<evidence type="ECO:0000313" key="3">
    <source>
        <dbReference type="RefSeq" id="XP_014511533.1"/>
    </source>
</evidence>
<sequence length="179" mass="20558">MERIFNAKRCMDENKLAFSEYLRTREASDWWSSMQMLLEGSGTPISWEVFKQKFYTGYFPNNVQFAKEVEFLELVQGNMSLFEYADWKFENGLRGDIKKLVTGLCIHEFPALVERARVLEKTKMEVEKRQQLRVGGPSASRGSSSPKRAPFLGLLLLLGPRVLLHSYPVPVVTQDSSDL</sequence>
<gene>
    <name evidence="3" type="primary">LOC106770225</name>
</gene>
<evidence type="ECO:0000313" key="2">
    <source>
        <dbReference type="Proteomes" id="UP000087766"/>
    </source>
</evidence>
<name>A0A1S3UZL3_VIGRR</name>
<dbReference type="GeneID" id="106770225"/>
<dbReference type="OrthoDB" id="1936908at2759"/>
<reference evidence="2" key="1">
    <citation type="journal article" date="2014" name="Nat. Commun.">
        <title>Genome sequence of mungbean and insights into evolution within Vigna species.</title>
        <authorList>
            <person name="Kang Y.J."/>
            <person name="Kim S.K."/>
            <person name="Kim M.Y."/>
            <person name="Lestari P."/>
            <person name="Kim K.H."/>
            <person name="Ha B.K."/>
            <person name="Jun T.H."/>
            <person name="Hwang W.J."/>
            <person name="Lee T."/>
            <person name="Lee J."/>
            <person name="Shim S."/>
            <person name="Yoon M.Y."/>
            <person name="Jang Y.E."/>
            <person name="Han K.S."/>
            <person name="Taeprayoon P."/>
            <person name="Yoon N."/>
            <person name="Somta P."/>
            <person name="Tanya P."/>
            <person name="Kim K.S."/>
            <person name="Gwag J.G."/>
            <person name="Moon J.K."/>
            <person name="Lee Y.H."/>
            <person name="Park B.S."/>
            <person name="Bombarely A."/>
            <person name="Doyle J.J."/>
            <person name="Jackson S.A."/>
            <person name="Schafleitner R."/>
            <person name="Srinives P."/>
            <person name="Varshney R.K."/>
            <person name="Lee S.H."/>
        </authorList>
    </citation>
    <scope>NUCLEOTIDE SEQUENCE [LARGE SCALE GENOMIC DNA]</scope>
    <source>
        <strain evidence="2">cv. VC1973A</strain>
    </source>
</reference>
<dbReference type="InterPro" id="IPR005162">
    <property type="entry name" value="Retrotrans_gag_dom"/>
</dbReference>
<reference evidence="3" key="2">
    <citation type="submission" date="2025-08" db="UniProtKB">
        <authorList>
            <consortium name="RefSeq"/>
        </authorList>
    </citation>
    <scope>IDENTIFICATION</scope>
    <source>
        <tissue evidence="3">Leaf</tissue>
    </source>
</reference>
<dbReference type="Pfam" id="PF03732">
    <property type="entry name" value="Retrotrans_gag"/>
    <property type="match status" value="1"/>
</dbReference>